<keyword evidence="2" id="KW-0503">Monooxygenase</keyword>
<proteinExistence type="predicted"/>
<name>A0A2N7VN06_9BURK</name>
<accession>A0A2N7VN06</accession>
<feature type="domain" description="ABM" evidence="1">
    <location>
        <begin position="3"/>
        <end position="93"/>
    </location>
</feature>
<dbReference type="RefSeq" id="WP_102646516.1">
    <property type="nucleotide sequence ID" value="NZ_PNYA01000014.1"/>
</dbReference>
<dbReference type="SUPFAM" id="SSF54909">
    <property type="entry name" value="Dimeric alpha+beta barrel"/>
    <property type="match status" value="1"/>
</dbReference>
<gene>
    <name evidence="2" type="ORF">C0Z18_16645</name>
</gene>
<dbReference type="Gene3D" id="3.30.70.100">
    <property type="match status" value="1"/>
</dbReference>
<protein>
    <submittedName>
        <fullName evidence="2">Antibiotic biosynthesis monooxygenase</fullName>
    </submittedName>
</protein>
<dbReference type="PANTHER" id="PTHR33336">
    <property type="entry name" value="QUINOL MONOOXYGENASE YGIN-RELATED"/>
    <property type="match status" value="1"/>
</dbReference>
<evidence type="ECO:0000313" key="2">
    <source>
        <dbReference type="EMBL" id="PMS18553.1"/>
    </source>
</evidence>
<dbReference type="OrthoDB" id="9812192at2"/>
<dbReference type="PANTHER" id="PTHR33336:SF15">
    <property type="entry name" value="ABM DOMAIN-CONTAINING PROTEIN"/>
    <property type="match status" value="1"/>
</dbReference>
<comment type="caution">
    <text evidence="2">The sequence shown here is derived from an EMBL/GenBank/DDBJ whole genome shotgun (WGS) entry which is preliminary data.</text>
</comment>
<keyword evidence="2" id="KW-0560">Oxidoreductase</keyword>
<dbReference type="InterPro" id="IPR050744">
    <property type="entry name" value="AI-2_Isomerase_LsrG"/>
</dbReference>
<reference evidence="2 3" key="1">
    <citation type="submission" date="2018-01" db="EMBL/GenBank/DDBJ databases">
        <title>Whole genome analyses suggest that Burkholderia sensu lato contains two further novel genera in the rhizoxinica-symbiotica group Mycetohabitans gen. nov., and Trinickia gen. nov.: implications for the evolution of diazotrophy and nodulation in the Burkholderiaceae.</title>
        <authorList>
            <person name="Estrada-de los Santos P."/>
            <person name="Palmer M."/>
            <person name="Chavez-Ramirez B."/>
            <person name="Beukes C."/>
            <person name="Steenkamp E.T."/>
            <person name="Hirsch A.M."/>
            <person name="Manyaka P."/>
            <person name="Maluk M."/>
            <person name="Lafos M."/>
            <person name="Crook M."/>
            <person name="Gross E."/>
            <person name="Simon M.F."/>
            <person name="Bueno dos Reis Junior F."/>
            <person name="Poole P.S."/>
            <person name="Venter S.N."/>
            <person name="James E.K."/>
        </authorList>
    </citation>
    <scope>NUCLEOTIDE SEQUENCE [LARGE SCALE GENOMIC DNA]</scope>
    <source>
        <strain evidence="2 3">GIMN1.004</strain>
    </source>
</reference>
<dbReference type="Proteomes" id="UP000235616">
    <property type="component" value="Unassembled WGS sequence"/>
</dbReference>
<organism evidence="2 3">
    <name type="scientific">Trinickia dabaoshanensis</name>
    <dbReference type="NCBI Taxonomy" id="564714"/>
    <lineage>
        <taxon>Bacteria</taxon>
        <taxon>Pseudomonadati</taxon>
        <taxon>Pseudomonadota</taxon>
        <taxon>Betaproteobacteria</taxon>
        <taxon>Burkholderiales</taxon>
        <taxon>Burkholderiaceae</taxon>
        <taxon>Trinickia</taxon>
    </lineage>
</organism>
<dbReference type="InterPro" id="IPR007138">
    <property type="entry name" value="ABM_dom"/>
</dbReference>
<dbReference type="InterPro" id="IPR011008">
    <property type="entry name" value="Dimeric_a/b-barrel"/>
</dbReference>
<dbReference type="Pfam" id="PF03992">
    <property type="entry name" value="ABM"/>
    <property type="match status" value="1"/>
</dbReference>
<evidence type="ECO:0000259" key="1">
    <source>
        <dbReference type="PROSITE" id="PS51725"/>
    </source>
</evidence>
<evidence type="ECO:0000313" key="3">
    <source>
        <dbReference type="Proteomes" id="UP000235616"/>
    </source>
</evidence>
<dbReference type="GO" id="GO:0004497">
    <property type="term" value="F:monooxygenase activity"/>
    <property type="evidence" value="ECO:0007669"/>
    <property type="project" value="UniProtKB-KW"/>
</dbReference>
<dbReference type="PROSITE" id="PS51725">
    <property type="entry name" value="ABM"/>
    <property type="match status" value="1"/>
</dbReference>
<keyword evidence="3" id="KW-1185">Reference proteome</keyword>
<sequence>MSVSLVVLIEVQAGKSQQQIEAFRAIAPLVRAEAGCIEYELHRVQGNDEQFVITEQWASEDALAAHSVAPHMTEAAEKNKAFRAGPAKLLKLMPV</sequence>
<dbReference type="AlphaFoldDB" id="A0A2N7VN06"/>
<dbReference type="EMBL" id="PNYA01000014">
    <property type="protein sequence ID" value="PMS18553.1"/>
    <property type="molecule type" value="Genomic_DNA"/>
</dbReference>